<evidence type="ECO:0000313" key="5">
    <source>
        <dbReference type="Proteomes" id="UP000313849"/>
    </source>
</evidence>
<sequence length="447" mass="46502">MERADERGTVRRGLTARGRWLLAGGAATGLVALVLDERDLLFAAAIGVLLPVVAVLLTVRRPRLAVRLSTASPVLPVAGEGTADVRVDNVGRLPGRSLELRLPQAPGLLEEQRRAVPPLLPGSVTTLQVPLVGDRRGRYAIGPVLLRSHDPFGLWEDRRTVPGTLEVLVVPEVVELAGLPRSAAGRGSTTASTGTAPTGGAPDVGVRPYRIGDDVRTIHWRASARLADDVVVRTAQVPSPATVALVLDHRPREPRTAGGLDAAGLDVAATLAASVGLHLAAAGIEVTLTDHTGAVLLEPEAVPGTLQARLADLGRTGHQFTPAVPHALDLVIAIVGPLTDDETAALARVRRRGATAMALVLDPRSFLPARLEHAVPTAATTAQALRVAGWRVAVVDVTAARGPGGAAEIALAWQHLTHLGMLREPTGGLDGVTPVRSAVPRTGVGTR</sequence>
<reference evidence="4 5" key="1">
    <citation type="submission" date="2019-06" db="EMBL/GenBank/DDBJ databases">
        <title>Draft genome sequence of Miniimonas arenae KCTC 19750T isolated from sea sand.</title>
        <authorList>
            <person name="Park S.-J."/>
        </authorList>
    </citation>
    <scope>NUCLEOTIDE SEQUENCE [LARGE SCALE GENOMIC DNA]</scope>
    <source>
        <strain evidence="4 5">KCTC 19750</strain>
    </source>
</reference>
<feature type="compositionally biased region" description="Low complexity" evidence="1">
    <location>
        <begin position="181"/>
        <end position="201"/>
    </location>
</feature>
<evidence type="ECO:0000259" key="3">
    <source>
        <dbReference type="Pfam" id="PF01882"/>
    </source>
</evidence>
<evidence type="ECO:0000313" key="4">
    <source>
        <dbReference type="EMBL" id="TNU73909.1"/>
    </source>
</evidence>
<evidence type="ECO:0000256" key="2">
    <source>
        <dbReference type="SAM" id="Phobius"/>
    </source>
</evidence>
<protein>
    <submittedName>
        <fullName evidence="4">DUF58 domain-containing protein</fullName>
    </submittedName>
</protein>
<dbReference type="OrthoDB" id="9812729at2"/>
<evidence type="ECO:0000256" key="1">
    <source>
        <dbReference type="SAM" id="MobiDB-lite"/>
    </source>
</evidence>
<feature type="transmembrane region" description="Helical" evidence="2">
    <location>
        <begin position="20"/>
        <end position="35"/>
    </location>
</feature>
<feature type="region of interest" description="Disordered" evidence="1">
    <location>
        <begin position="181"/>
        <end position="205"/>
    </location>
</feature>
<dbReference type="RefSeq" id="WP_139987040.1">
    <property type="nucleotide sequence ID" value="NZ_VENP01000030.1"/>
</dbReference>
<accession>A0A5C5BCG6</accession>
<organism evidence="4 5">
    <name type="scientific">Miniimonas arenae</name>
    <dbReference type="NCBI Taxonomy" id="676201"/>
    <lineage>
        <taxon>Bacteria</taxon>
        <taxon>Bacillati</taxon>
        <taxon>Actinomycetota</taxon>
        <taxon>Actinomycetes</taxon>
        <taxon>Micrococcales</taxon>
        <taxon>Beutenbergiaceae</taxon>
        <taxon>Miniimonas</taxon>
    </lineage>
</organism>
<dbReference type="Proteomes" id="UP000313849">
    <property type="component" value="Unassembled WGS sequence"/>
</dbReference>
<keyword evidence="2" id="KW-1133">Transmembrane helix</keyword>
<feature type="domain" description="DUF58" evidence="3">
    <location>
        <begin position="206"/>
        <end position="294"/>
    </location>
</feature>
<dbReference type="PANTHER" id="PTHR34351">
    <property type="entry name" value="SLR1927 PROTEIN-RELATED"/>
    <property type="match status" value="1"/>
</dbReference>
<keyword evidence="2" id="KW-0812">Transmembrane</keyword>
<comment type="caution">
    <text evidence="4">The sequence shown here is derived from an EMBL/GenBank/DDBJ whole genome shotgun (WGS) entry which is preliminary data.</text>
</comment>
<feature type="transmembrane region" description="Helical" evidence="2">
    <location>
        <begin position="41"/>
        <end position="59"/>
    </location>
</feature>
<dbReference type="EMBL" id="VENP01000030">
    <property type="protein sequence ID" value="TNU73909.1"/>
    <property type="molecule type" value="Genomic_DNA"/>
</dbReference>
<dbReference type="AlphaFoldDB" id="A0A5C5BCG6"/>
<dbReference type="PANTHER" id="PTHR34351:SF1">
    <property type="entry name" value="SLR1927 PROTEIN"/>
    <property type="match status" value="1"/>
</dbReference>
<gene>
    <name evidence="4" type="ORF">FH969_09040</name>
</gene>
<dbReference type="InterPro" id="IPR002881">
    <property type="entry name" value="DUF58"/>
</dbReference>
<keyword evidence="2" id="KW-0472">Membrane</keyword>
<keyword evidence="5" id="KW-1185">Reference proteome</keyword>
<proteinExistence type="predicted"/>
<dbReference type="Pfam" id="PF01882">
    <property type="entry name" value="DUF58"/>
    <property type="match status" value="1"/>
</dbReference>
<name>A0A5C5BCG6_9MICO</name>